<comment type="similarity">
    <text evidence="1 3">Belongs to the pirin family.</text>
</comment>
<organism evidence="6 7">
    <name type="scientific">Ahniella affigens</name>
    <dbReference type="NCBI Taxonomy" id="2021234"/>
    <lineage>
        <taxon>Bacteria</taxon>
        <taxon>Pseudomonadati</taxon>
        <taxon>Pseudomonadota</taxon>
        <taxon>Gammaproteobacteria</taxon>
        <taxon>Lysobacterales</taxon>
        <taxon>Rhodanobacteraceae</taxon>
        <taxon>Ahniella</taxon>
    </lineage>
</organism>
<dbReference type="CDD" id="cd20311">
    <property type="entry name" value="cupin_Yhhw_C"/>
    <property type="match status" value="1"/>
</dbReference>
<dbReference type="InterPro" id="IPR012093">
    <property type="entry name" value="Pirin"/>
</dbReference>
<dbReference type="PIRSF" id="PIRSF006232">
    <property type="entry name" value="Pirin"/>
    <property type="match status" value="1"/>
</dbReference>
<keyword evidence="2" id="KW-0408">Iron</keyword>
<comment type="cofactor">
    <cofactor evidence="2">
        <name>Fe cation</name>
        <dbReference type="ChEBI" id="CHEBI:24875"/>
    </cofactor>
    <text evidence="2">Binds 1 Fe cation per subunit.</text>
</comment>
<dbReference type="InterPro" id="IPR011051">
    <property type="entry name" value="RmlC_Cupin_sf"/>
</dbReference>
<dbReference type="EMBL" id="CP027860">
    <property type="protein sequence ID" value="AVP99561.1"/>
    <property type="molecule type" value="Genomic_DNA"/>
</dbReference>
<evidence type="ECO:0000313" key="7">
    <source>
        <dbReference type="Proteomes" id="UP000241074"/>
    </source>
</evidence>
<dbReference type="InterPro" id="IPR014710">
    <property type="entry name" value="RmlC-like_jellyroll"/>
</dbReference>
<protein>
    <submittedName>
        <fullName evidence="6">Quercetin 2,3-dioxygenase</fullName>
    </submittedName>
</protein>
<evidence type="ECO:0000256" key="3">
    <source>
        <dbReference type="RuleBase" id="RU003457"/>
    </source>
</evidence>
<dbReference type="AlphaFoldDB" id="A0A2P1PXI5"/>
<feature type="binding site" evidence="2">
    <location>
        <position position="103"/>
    </location>
    <ligand>
        <name>Fe cation</name>
        <dbReference type="ChEBI" id="CHEBI:24875"/>
    </ligand>
</feature>
<keyword evidence="7" id="KW-1185">Reference proteome</keyword>
<feature type="binding site" evidence="2">
    <location>
        <position position="57"/>
    </location>
    <ligand>
        <name>Fe cation</name>
        <dbReference type="ChEBI" id="CHEBI:24875"/>
    </ligand>
</feature>
<dbReference type="InterPro" id="IPR003829">
    <property type="entry name" value="Pirin_N_dom"/>
</dbReference>
<dbReference type="Gene3D" id="2.60.120.10">
    <property type="entry name" value="Jelly Rolls"/>
    <property type="match status" value="2"/>
</dbReference>
<keyword evidence="2" id="KW-0479">Metal-binding</keyword>
<feature type="domain" description="Quercetin 2,3-dioxygenase C-terminal cupin" evidence="5">
    <location>
        <begin position="146"/>
        <end position="231"/>
    </location>
</feature>
<evidence type="ECO:0000313" key="6">
    <source>
        <dbReference type="EMBL" id="AVP99561.1"/>
    </source>
</evidence>
<reference evidence="6 7" key="1">
    <citation type="submission" date="2018-03" db="EMBL/GenBank/DDBJ databases">
        <title>Ahniella affigens gen. nov., sp. nov., a gammaproteobacterium isolated from sandy soil near a stream.</title>
        <authorList>
            <person name="Ko Y."/>
            <person name="Kim J.-H."/>
        </authorList>
    </citation>
    <scope>NUCLEOTIDE SEQUENCE [LARGE SCALE GENOMIC DNA]</scope>
    <source>
        <strain evidence="6 7">D13</strain>
    </source>
</reference>
<sequence>MISLRPAAERGHFRIDWLDSQHTFSFGHYHDPRFMGFGPLRVINQDIVQPGKGFARHGHQNMEIISYVIHGGLAHQDSLGTGSVIRPGEIQRMRAGTGIEHSEFNASQDELVQFLQIWVQPDRLGLQPGYAQQDFPLESRRNQLKLLASGYGEEGVIEVRQNMRMFGGLFDAGHTADYAVADARGIWIQLIRGTLQINHTLMQAGDGLAARHESSLSIRASQEAEFLLFDLPIAN</sequence>
<evidence type="ECO:0000259" key="5">
    <source>
        <dbReference type="Pfam" id="PF17954"/>
    </source>
</evidence>
<dbReference type="RefSeq" id="WP_106893478.1">
    <property type="nucleotide sequence ID" value="NZ_CP027860.1"/>
</dbReference>
<reference evidence="6 7" key="2">
    <citation type="submission" date="2018-03" db="EMBL/GenBank/DDBJ databases">
        <authorList>
            <person name="Keele B.F."/>
        </authorList>
    </citation>
    <scope>NUCLEOTIDE SEQUENCE [LARGE SCALE GENOMIC DNA]</scope>
    <source>
        <strain evidence="6 7">D13</strain>
    </source>
</reference>
<dbReference type="OrthoDB" id="9780903at2"/>
<feature type="binding site" evidence="2">
    <location>
        <position position="101"/>
    </location>
    <ligand>
        <name>Fe cation</name>
        <dbReference type="ChEBI" id="CHEBI:24875"/>
    </ligand>
</feature>
<dbReference type="KEGG" id="xba:C7S18_21350"/>
<keyword evidence="6" id="KW-0223">Dioxygenase</keyword>
<dbReference type="Pfam" id="PF17954">
    <property type="entry name" value="Pirin_C_2"/>
    <property type="match status" value="1"/>
</dbReference>
<gene>
    <name evidence="6" type="ORF">C7S18_21350</name>
</gene>
<feature type="binding site" evidence="2">
    <location>
        <position position="59"/>
    </location>
    <ligand>
        <name>Fe cation</name>
        <dbReference type="ChEBI" id="CHEBI:24875"/>
    </ligand>
</feature>
<evidence type="ECO:0000256" key="1">
    <source>
        <dbReference type="ARBA" id="ARBA00008416"/>
    </source>
</evidence>
<dbReference type="GO" id="GO:0051213">
    <property type="term" value="F:dioxygenase activity"/>
    <property type="evidence" value="ECO:0007669"/>
    <property type="project" value="UniProtKB-KW"/>
</dbReference>
<dbReference type="GO" id="GO:0046872">
    <property type="term" value="F:metal ion binding"/>
    <property type="evidence" value="ECO:0007669"/>
    <property type="project" value="UniProtKB-KW"/>
</dbReference>
<dbReference type="PANTHER" id="PTHR43212:SF3">
    <property type="entry name" value="QUERCETIN 2,3-DIOXYGENASE"/>
    <property type="match status" value="1"/>
</dbReference>
<name>A0A2P1PXI5_9GAMM</name>
<dbReference type="Proteomes" id="UP000241074">
    <property type="component" value="Chromosome"/>
</dbReference>
<accession>A0A2P1PXI5</accession>
<proteinExistence type="inferred from homology"/>
<dbReference type="Pfam" id="PF02678">
    <property type="entry name" value="Pirin"/>
    <property type="match status" value="1"/>
</dbReference>
<feature type="domain" description="Pirin N-terminal" evidence="4">
    <location>
        <begin position="10"/>
        <end position="119"/>
    </location>
</feature>
<dbReference type="InterPro" id="IPR041602">
    <property type="entry name" value="Quercetinase_C"/>
</dbReference>
<dbReference type="PANTHER" id="PTHR43212">
    <property type="entry name" value="QUERCETIN 2,3-DIOXYGENASE"/>
    <property type="match status" value="1"/>
</dbReference>
<evidence type="ECO:0000259" key="4">
    <source>
        <dbReference type="Pfam" id="PF02678"/>
    </source>
</evidence>
<dbReference type="CDD" id="cd02910">
    <property type="entry name" value="cupin_Yhhw_N"/>
    <property type="match status" value="1"/>
</dbReference>
<dbReference type="SUPFAM" id="SSF51182">
    <property type="entry name" value="RmlC-like cupins"/>
    <property type="match status" value="1"/>
</dbReference>
<keyword evidence="6" id="KW-0560">Oxidoreductase</keyword>
<evidence type="ECO:0000256" key="2">
    <source>
        <dbReference type="PIRSR" id="PIRSR006232-1"/>
    </source>
</evidence>